<organism evidence="3 4">
    <name type="scientific">Paraglomus occultum</name>
    <dbReference type="NCBI Taxonomy" id="144539"/>
    <lineage>
        <taxon>Eukaryota</taxon>
        <taxon>Fungi</taxon>
        <taxon>Fungi incertae sedis</taxon>
        <taxon>Mucoromycota</taxon>
        <taxon>Glomeromycotina</taxon>
        <taxon>Glomeromycetes</taxon>
        <taxon>Paraglomerales</taxon>
        <taxon>Paraglomeraceae</taxon>
        <taxon>Paraglomus</taxon>
    </lineage>
</organism>
<dbReference type="EMBL" id="CAJVPJ010000482">
    <property type="protein sequence ID" value="CAG8529354.1"/>
    <property type="molecule type" value="Genomic_DNA"/>
</dbReference>
<keyword evidence="2" id="KW-1133">Transmembrane helix</keyword>
<sequence>MKTLRSRPRVPSLFRTVAIVLFLAFVLSIFHFANIRSGHSPRPNPKPDPEPELPTENNFTNEDVEGLTSRIRVLVPKGGHTFQQLKQLESTWKPKTNATAPLTVIILYVSEHGLERQLRSIAEQSARPRAVWIITPDNAAKAAANRVVRGLGNDPVIVHTTEDDHLGPFAWLKLAQHVTTEHIVLLDNGVVPGLNYFANMLRVANVPVYSGAVIGSMGTVISKEQNLRLTCFFDHTHGDRPNHDGGTDSILPEKSRPVDMINHVWFLRKQWISLLLKENRPDAYKLPLSFFISFALKYQANIPSFVIPTALTDANSWGDVRHGPIQGATCGILKRELATNVVWKKYLDRGYPLVTQQKIWNQVTTRVATFAIDGIRQARALVPLICKMSRVRETDTHVVVTGIGRGLDRGEMKKLIDKHSSLCSSINIYDLDVLDGPHFGLPVEDIVNIVTQIEHGLTRIMQYTKPQVIIYIKEEEEDSYGTQGFAEAASKFAESAGIIAIPSTHIPHVMWIPDLPIRALKQWNTPQVQVHIITQKRVESLKRLMKSVATAYYLGDKVSLTINMDRSADQPTIEYSRAFKWLHGEKHVHFRVVQGGLLPAVAEAYYPAHDEDYGVVLEDDVELSPFWYVWTKYTILKYRHATAREVTQRMFGVSFYGQKAMELPLPGRIYFSPDQALEGYPFPSRTPYLCQVPCSWGAVYFPEIWREFHDYLLVRIEDWNTLKFQNVTIPWSRSNKWRASWKKFLIELTYLRGYVMLYPNFEEFASFSNNHAEIGEHMHLKPGKVYNVTIFQVPLMQNDVILQQLPKGSLPSYKELPILDLWGNVTSSDEIIERGNALHANISLCSIPDELTYDPQDLLCIDEDEKARVIEEARIQAKKEARMYRKFKAELLAKASATVKHEPSPTTTSEQSTNTVILEDVDVDVD</sequence>
<keyword evidence="2" id="KW-0472">Membrane</keyword>
<dbReference type="InterPro" id="IPR029044">
    <property type="entry name" value="Nucleotide-diphossugar_trans"/>
</dbReference>
<gene>
    <name evidence="3" type="ORF">POCULU_LOCUS3980</name>
</gene>
<dbReference type="Proteomes" id="UP000789572">
    <property type="component" value="Unassembled WGS sequence"/>
</dbReference>
<reference evidence="3" key="1">
    <citation type="submission" date="2021-06" db="EMBL/GenBank/DDBJ databases">
        <authorList>
            <person name="Kallberg Y."/>
            <person name="Tangrot J."/>
            <person name="Rosling A."/>
        </authorList>
    </citation>
    <scope>NUCLEOTIDE SEQUENCE</scope>
    <source>
        <strain evidence="3">IA702</strain>
    </source>
</reference>
<dbReference type="OrthoDB" id="2020070at2759"/>
<evidence type="ECO:0000256" key="1">
    <source>
        <dbReference type="SAM" id="MobiDB-lite"/>
    </source>
</evidence>
<feature type="region of interest" description="Disordered" evidence="1">
    <location>
        <begin position="38"/>
        <end position="61"/>
    </location>
</feature>
<dbReference type="CDD" id="cd00761">
    <property type="entry name" value="Glyco_tranf_GTA_type"/>
    <property type="match status" value="1"/>
</dbReference>
<accession>A0A9N9AFW2</accession>
<keyword evidence="2" id="KW-0812">Transmembrane</keyword>
<proteinExistence type="predicted"/>
<evidence type="ECO:0000313" key="3">
    <source>
        <dbReference type="EMBL" id="CAG8529354.1"/>
    </source>
</evidence>
<name>A0A9N9AFW2_9GLOM</name>
<keyword evidence="4" id="KW-1185">Reference proteome</keyword>
<dbReference type="SUPFAM" id="SSF53448">
    <property type="entry name" value="Nucleotide-diphospho-sugar transferases"/>
    <property type="match status" value="2"/>
</dbReference>
<protein>
    <submittedName>
        <fullName evidence="3">7785_t:CDS:1</fullName>
    </submittedName>
</protein>
<dbReference type="AlphaFoldDB" id="A0A9N9AFW2"/>
<dbReference type="PANTHER" id="PTHR33604">
    <property type="entry name" value="OSJNBA0004B13.7 PROTEIN"/>
    <property type="match status" value="1"/>
</dbReference>
<dbReference type="PANTHER" id="PTHR33604:SF3">
    <property type="entry name" value="OSJNBA0004B13.7 PROTEIN"/>
    <property type="match status" value="1"/>
</dbReference>
<evidence type="ECO:0000313" key="4">
    <source>
        <dbReference type="Proteomes" id="UP000789572"/>
    </source>
</evidence>
<comment type="caution">
    <text evidence="3">The sequence shown here is derived from an EMBL/GenBank/DDBJ whole genome shotgun (WGS) entry which is preliminary data.</text>
</comment>
<evidence type="ECO:0000256" key="2">
    <source>
        <dbReference type="SAM" id="Phobius"/>
    </source>
</evidence>
<feature type="transmembrane region" description="Helical" evidence="2">
    <location>
        <begin position="12"/>
        <end position="33"/>
    </location>
</feature>
<dbReference type="Gene3D" id="3.90.550.10">
    <property type="entry name" value="Spore Coat Polysaccharide Biosynthesis Protein SpsA, Chain A"/>
    <property type="match status" value="2"/>
</dbReference>